<evidence type="ECO:0000313" key="1">
    <source>
        <dbReference type="EMBL" id="KAF1767651.1"/>
    </source>
</evidence>
<organism evidence="1 2">
    <name type="scientific">Caenorhabditis remanei</name>
    <name type="common">Caenorhabditis vulgaris</name>
    <dbReference type="NCBI Taxonomy" id="31234"/>
    <lineage>
        <taxon>Eukaryota</taxon>
        <taxon>Metazoa</taxon>
        <taxon>Ecdysozoa</taxon>
        <taxon>Nematoda</taxon>
        <taxon>Chromadorea</taxon>
        <taxon>Rhabditida</taxon>
        <taxon>Rhabditina</taxon>
        <taxon>Rhabditomorpha</taxon>
        <taxon>Rhabditoidea</taxon>
        <taxon>Rhabditidae</taxon>
        <taxon>Peloderinae</taxon>
        <taxon>Caenorhabditis</taxon>
    </lineage>
</organism>
<accession>A0A6A5HKJ6</accession>
<dbReference type="Proteomes" id="UP000483820">
    <property type="component" value="Chromosome II"/>
</dbReference>
<reference evidence="1 2" key="1">
    <citation type="submission" date="2019-12" db="EMBL/GenBank/DDBJ databases">
        <title>Chromosome-level assembly of the Caenorhabditis remanei genome.</title>
        <authorList>
            <person name="Teterina A.A."/>
            <person name="Willis J.H."/>
            <person name="Phillips P.C."/>
        </authorList>
    </citation>
    <scope>NUCLEOTIDE SEQUENCE [LARGE SCALE GENOMIC DNA]</scope>
    <source>
        <strain evidence="1 2">PX506</strain>
        <tissue evidence="1">Whole organism</tissue>
    </source>
</reference>
<evidence type="ECO:0008006" key="3">
    <source>
        <dbReference type="Google" id="ProtNLM"/>
    </source>
</evidence>
<dbReference type="GeneID" id="78774467"/>
<dbReference type="AlphaFoldDB" id="A0A6A5HKJ6"/>
<evidence type="ECO:0000313" key="2">
    <source>
        <dbReference type="Proteomes" id="UP000483820"/>
    </source>
</evidence>
<comment type="caution">
    <text evidence="1">The sequence shown here is derived from an EMBL/GenBank/DDBJ whole genome shotgun (WGS) entry which is preliminary data.</text>
</comment>
<name>A0A6A5HKJ6_CAERE</name>
<dbReference type="EMBL" id="WUAV01000002">
    <property type="protein sequence ID" value="KAF1767651.1"/>
    <property type="molecule type" value="Genomic_DNA"/>
</dbReference>
<protein>
    <recommendedName>
        <fullName evidence="3">F-box associated domain-containing protein</fullName>
    </recommendedName>
</protein>
<gene>
    <name evidence="1" type="ORF">GCK72_007610</name>
</gene>
<dbReference type="CTD" id="78774467"/>
<sequence>MKLSCIRFMDFKTRYRLRATSHTERRLAEAQKFSWESVKMRSWCRRKVIRLNFGFRPKTSIYYQENQIESMIVPLLSFIFNTVKLGKFDFSWADCHEGRFPINQFVLYPMINSIKLWNLTVETIPDYERIARKWMEIDVDVGSVMFFNYYENRTTDDFISGMEDYTVVQKSPSLVRMEMKDKEKHMVLYVTYKWDKKCFIKIVSSYFPESQITDFILRN</sequence>
<dbReference type="KEGG" id="crq:GCK72_007610"/>
<proteinExistence type="predicted"/>
<dbReference type="RefSeq" id="XP_053590520.1">
    <property type="nucleotide sequence ID" value="XM_053726326.1"/>
</dbReference>